<dbReference type="InterPro" id="IPR035907">
    <property type="entry name" value="Hppk_sf"/>
</dbReference>
<dbReference type="PANTHER" id="PTHR43071">
    <property type="entry name" value="2-AMINO-4-HYDROXY-6-HYDROXYMETHYLDIHYDROPTERIDINE PYROPHOSPHOKINASE"/>
    <property type="match status" value="1"/>
</dbReference>
<dbReference type="PANTHER" id="PTHR43071:SF1">
    <property type="entry name" value="2-AMINO-4-HYDROXY-6-HYDROXYMETHYLDIHYDROPTERIDINE PYROPHOSPHOKINASE"/>
    <property type="match status" value="1"/>
</dbReference>
<evidence type="ECO:0000313" key="14">
    <source>
        <dbReference type="EMBL" id="WDE96571.1"/>
    </source>
</evidence>
<evidence type="ECO:0000256" key="8">
    <source>
        <dbReference type="ARBA" id="ARBA00022840"/>
    </source>
</evidence>
<gene>
    <name evidence="14" type="primary">folK</name>
    <name evidence="14" type="ORF">PQO03_01140</name>
</gene>
<keyword evidence="6" id="KW-0547">Nucleotide-binding</keyword>
<proteinExistence type="inferred from homology"/>
<evidence type="ECO:0000256" key="1">
    <source>
        <dbReference type="ARBA" id="ARBA00005051"/>
    </source>
</evidence>
<evidence type="ECO:0000256" key="5">
    <source>
        <dbReference type="ARBA" id="ARBA00022679"/>
    </source>
</evidence>
<keyword evidence="15" id="KW-1185">Reference proteome</keyword>
<keyword evidence="9" id="KW-0289">Folate biosynthesis</keyword>
<name>A0ABY7VRR4_9BACT</name>
<dbReference type="EC" id="2.7.6.3" evidence="3"/>
<organism evidence="14 15">
    <name type="scientific">Lentisphaera profundi</name>
    <dbReference type="NCBI Taxonomy" id="1658616"/>
    <lineage>
        <taxon>Bacteria</taxon>
        <taxon>Pseudomonadati</taxon>
        <taxon>Lentisphaerota</taxon>
        <taxon>Lentisphaeria</taxon>
        <taxon>Lentisphaerales</taxon>
        <taxon>Lentisphaeraceae</taxon>
        <taxon>Lentisphaera</taxon>
    </lineage>
</organism>
<reference evidence="14 15" key="1">
    <citation type="submission" date="2023-02" db="EMBL/GenBank/DDBJ databases">
        <title>Genome sequence of Lentisphaera profundi SAORIC-696.</title>
        <authorList>
            <person name="Kim e."/>
            <person name="Cho J.-C."/>
            <person name="Choi A."/>
            <person name="Kang I."/>
        </authorList>
    </citation>
    <scope>NUCLEOTIDE SEQUENCE [LARGE SCALE GENOMIC DNA]</scope>
    <source>
        <strain evidence="14 15">SAORIC-696</strain>
    </source>
</reference>
<sequence length="154" mass="17285">MMKKVALALGSNMGEREVYFDYALKRLVEEGLENLRMAQIVESDPMYCPEGSGLYLNSALIADWDGEALDLLQLCLKIEKEAGRERSGIINESRYLDLDVLLIAEDTYDLPDLIVPHPRMLERDFVLGPLAELASEWLIPGANKTVGQCLAEIR</sequence>
<keyword evidence="7" id="KW-0418">Kinase</keyword>
<comment type="similarity">
    <text evidence="2">Belongs to the HPPK family.</text>
</comment>
<protein>
    <recommendedName>
        <fullName evidence="4">2-amino-4-hydroxy-6-hydroxymethyldihydropteridine pyrophosphokinase</fullName>
        <ecNumber evidence="3">2.7.6.3</ecNumber>
    </recommendedName>
    <alternativeName>
        <fullName evidence="11">6-hydroxymethyl-7,8-dihydropterin pyrophosphokinase</fullName>
    </alternativeName>
    <alternativeName>
        <fullName evidence="12">7,8-dihydro-6-hydroxymethylpterin-pyrophosphokinase</fullName>
    </alternativeName>
</protein>
<evidence type="ECO:0000256" key="2">
    <source>
        <dbReference type="ARBA" id="ARBA00005810"/>
    </source>
</evidence>
<evidence type="ECO:0000256" key="9">
    <source>
        <dbReference type="ARBA" id="ARBA00022909"/>
    </source>
</evidence>
<evidence type="ECO:0000256" key="10">
    <source>
        <dbReference type="ARBA" id="ARBA00029409"/>
    </source>
</evidence>
<keyword evidence="5 14" id="KW-0808">Transferase</keyword>
<evidence type="ECO:0000256" key="7">
    <source>
        <dbReference type="ARBA" id="ARBA00022777"/>
    </source>
</evidence>
<evidence type="ECO:0000256" key="11">
    <source>
        <dbReference type="ARBA" id="ARBA00029766"/>
    </source>
</evidence>
<keyword evidence="8" id="KW-0067">ATP-binding</keyword>
<evidence type="ECO:0000256" key="12">
    <source>
        <dbReference type="ARBA" id="ARBA00033413"/>
    </source>
</evidence>
<dbReference type="EMBL" id="CP117811">
    <property type="protein sequence ID" value="WDE96571.1"/>
    <property type="molecule type" value="Genomic_DNA"/>
</dbReference>
<evidence type="ECO:0000313" key="15">
    <source>
        <dbReference type="Proteomes" id="UP001214250"/>
    </source>
</evidence>
<evidence type="ECO:0000256" key="3">
    <source>
        <dbReference type="ARBA" id="ARBA00013253"/>
    </source>
</evidence>
<comment type="pathway">
    <text evidence="1">Cofactor biosynthesis; tetrahydrofolate biosynthesis; 2-amino-4-hydroxy-6-hydroxymethyl-7,8-dihydropteridine diphosphate from 7,8-dihydroneopterin triphosphate: step 4/4.</text>
</comment>
<evidence type="ECO:0000259" key="13">
    <source>
        <dbReference type="Pfam" id="PF01288"/>
    </source>
</evidence>
<dbReference type="GO" id="GO:0003848">
    <property type="term" value="F:2-amino-4-hydroxy-6-hydroxymethyldihydropteridine diphosphokinase activity"/>
    <property type="evidence" value="ECO:0007669"/>
    <property type="project" value="UniProtKB-EC"/>
</dbReference>
<comment type="function">
    <text evidence="10">Catalyzes the transfer of pyrophosphate from adenosine triphosphate (ATP) to 6-hydroxymethyl-7,8-dihydropterin, an enzymatic step in folate biosynthesis pathway.</text>
</comment>
<feature type="domain" description="7,8-dihydro-6-hydroxymethylpterin-pyrophosphokinase" evidence="13">
    <location>
        <begin position="7"/>
        <end position="134"/>
    </location>
</feature>
<dbReference type="RefSeq" id="WP_274150636.1">
    <property type="nucleotide sequence ID" value="NZ_CP117811.1"/>
</dbReference>
<accession>A0ABY7VRR4</accession>
<dbReference type="Pfam" id="PF01288">
    <property type="entry name" value="HPPK"/>
    <property type="match status" value="1"/>
</dbReference>
<dbReference type="Gene3D" id="3.30.70.560">
    <property type="entry name" value="7,8-Dihydro-6-hydroxymethylpterin-pyrophosphokinase HPPK"/>
    <property type="match status" value="1"/>
</dbReference>
<dbReference type="SUPFAM" id="SSF55083">
    <property type="entry name" value="6-hydroxymethyl-7,8-dihydropterin pyrophosphokinase, HPPK"/>
    <property type="match status" value="1"/>
</dbReference>
<dbReference type="NCBIfam" id="TIGR01498">
    <property type="entry name" value="folK"/>
    <property type="match status" value="1"/>
</dbReference>
<evidence type="ECO:0000256" key="6">
    <source>
        <dbReference type="ARBA" id="ARBA00022741"/>
    </source>
</evidence>
<dbReference type="InterPro" id="IPR000550">
    <property type="entry name" value="Hppk"/>
</dbReference>
<dbReference type="Proteomes" id="UP001214250">
    <property type="component" value="Chromosome 1"/>
</dbReference>
<dbReference type="CDD" id="cd00483">
    <property type="entry name" value="HPPK"/>
    <property type="match status" value="1"/>
</dbReference>
<evidence type="ECO:0000256" key="4">
    <source>
        <dbReference type="ARBA" id="ARBA00016218"/>
    </source>
</evidence>